<dbReference type="Proteomes" id="UP000499080">
    <property type="component" value="Unassembled WGS sequence"/>
</dbReference>
<proteinExistence type="predicted"/>
<evidence type="ECO:0000313" key="3">
    <source>
        <dbReference type="Proteomes" id="UP000499080"/>
    </source>
</evidence>
<keyword evidence="3" id="KW-1185">Reference proteome</keyword>
<comment type="caution">
    <text evidence="2">The sequence shown here is derived from an EMBL/GenBank/DDBJ whole genome shotgun (WGS) entry which is preliminary data.</text>
</comment>
<name>A0A4Y2QXI1_ARAVE</name>
<organism evidence="2 3">
    <name type="scientific">Araneus ventricosus</name>
    <name type="common">Orbweaver spider</name>
    <name type="synonym">Epeira ventricosa</name>
    <dbReference type="NCBI Taxonomy" id="182803"/>
    <lineage>
        <taxon>Eukaryota</taxon>
        <taxon>Metazoa</taxon>
        <taxon>Ecdysozoa</taxon>
        <taxon>Arthropoda</taxon>
        <taxon>Chelicerata</taxon>
        <taxon>Arachnida</taxon>
        <taxon>Araneae</taxon>
        <taxon>Araneomorphae</taxon>
        <taxon>Entelegynae</taxon>
        <taxon>Araneoidea</taxon>
        <taxon>Araneidae</taxon>
        <taxon>Araneus</taxon>
    </lineage>
</organism>
<gene>
    <name evidence="2" type="ORF">AVEN_120772_1</name>
</gene>
<feature type="non-terminal residue" evidence="2">
    <location>
        <position position="1"/>
    </location>
</feature>
<evidence type="ECO:0000256" key="1">
    <source>
        <dbReference type="SAM" id="MobiDB-lite"/>
    </source>
</evidence>
<accession>A0A4Y2QXI1</accession>
<dbReference type="AlphaFoldDB" id="A0A4Y2QXI1"/>
<evidence type="ECO:0000313" key="2">
    <source>
        <dbReference type="EMBL" id="GBN67855.1"/>
    </source>
</evidence>
<protein>
    <submittedName>
        <fullName evidence="2">Uncharacterized protein</fullName>
    </submittedName>
</protein>
<dbReference type="EMBL" id="BGPR01015063">
    <property type="protein sequence ID" value="GBN67855.1"/>
    <property type="molecule type" value="Genomic_DNA"/>
</dbReference>
<feature type="region of interest" description="Disordered" evidence="1">
    <location>
        <begin position="1"/>
        <end position="45"/>
    </location>
</feature>
<sequence length="45" mass="4961">LYLKSLTHPDRGMSDPLSLKSLTHPDRGMSDPISLKSLTPTLLQV</sequence>
<reference evidence="2 3" key="1">
    <citation type="journal article" date="2019" name="Sci. Rep.">
        <title>Orb-weaving spider Araneus ventricosus genome elucidates the spidroin gene catalogue.</title>
        <authorList>
            <person name="Kono N."/>
            <person name="Nakamura H."/>
            <person name="Ohtoshi R."/>
            <person name="Moran D.A.P."/>
            <person name="Shinohara A."/>
            <person name="Yoshida Y."/>
            <person name="Fujiwara M."/>
            <person name="Mori M."/>
            <person name="Tomita M."/>
            <person name="Arakawa K."/>
        </authorList>
    </citation>
    <scope>NUCLEOTIDE SEQUENCE [LARGE SCALE GENOMIC DNA]</scope>
</reference>
<feature type="compositionally biased region" description="Polar residues" evidence="1">
    <location>
        <begin position="36"/>
        <end position="45"/>
    </location>
</feature>